<organism evidence="3 4">
    <name type="scientific">Celerinatantimonas diazotrophica</name>
    <dbReference type="NCBI Taxonomy" id="412034"/>
    <lineage>
        <taxon>Bacteria</taxon>
        <taxon>Pseudomonadati</taxon>
        <taxon>Pseudomonadota</taxon>
        <taxon>Gammaproteobacteria</taxon>
        <taxon>Celerinatantimonadaceae</taxon>
        <taxon>Celerinatantimonas</taxon>
    </lineage>
</organism>
<dbReference type="InterPro" id="IPR036812">
    <property type="entry name" value="NAD(P)_OxRdtase_dom_sf"/>
</dbReference>
<dbReference type="InterPro" id="IPR023210">
    <property type="entry name" value="NADP_OxRdtase_dom"/>
</dbReference>
<dbReference type="AlphaFoldDB" id="A0A4R1K1N0"/>
<accession>A0A4R1K1N0</accession>
<dbReference type="OrthoDB" id="9772407at2"/>
<evidence type="ECO:0000313" key="3">
    <source>
        <dbReference type="EMBL" id="TCK57906.1"/>
    </source>
</evidence>
<keyword evidence="4" id="KW-1185">Reference proteome</keyword>
<protein>
    <submittedName>
        <fullName evidence="3">Aryl-alcohol dehydrogenase-like predicted oxidoreductase</fullName>
    </submittedName>
</protein>
<evidence type="ECO:0000313" key="4">
    <source>
        <dbReference type="Proteomes" id="UP000295565"/>
    </source>
</evidence>
<dbReference type="InterPro" id="IPR050523">
    <property type="entry name" value="AKR_Detox_Biosynth"/>
</dbReference>
<keyword evidence="1" id="KW-0560">Oxidoreductase</keyword>
<dbReference type="GO" id="GO:0016491">
    <property type="term" value="F:oxidoreductase activity"/>
    <property type="evidence" value="ECO:0007669"/>
    <property type="project" value="UniProtKB-KW"/>
</dbReference>
<dbReference type="PANTHER" id="PTHR43364:SF6">
    <property type="entry name" value="OXIDOREDUCTASE-RELATED"/>
    <property type="match status" value="1"/>
</dbReference>
<name>A0A4R1K1N0_9GAMM</name>
<dbReference type="Proteomes" id="UP000295565">
    <property type="component" value="Unassembled WGS sequence"/>
</dbReference>
<dbReference type="PANTHER" id="PTHR43364">
    <property type="entry name" value="NADH-SPECIFIC METHYLGLYOXAL REDUCTASE-RELATED"/>
    <property type="match status" value="1"/>
</dbReference>
<dbReference type="EMBL" id="SMGD01000012">
    <property type="protein sequence ID" value="TCK57906.1"/>
    <property type="molecule type" value="Genomic_DNA"/>
</dbReference>
<evidence type="ECO:0000259" key="2">
    <source>
        <dbReference type="Pfam" id="PF00248"/>
    </source>
</evidence>
<feature type="domain" description="NADP-dependent oxidoreductase" evidence="2">
    <location>
        <begin position="15"/>
        <end position="313"/>
    </location>
</feature>
<dbReference type="CDD" id="cd19081">
    <property type="entry name" value="AKR_AKR9C1"/>
    <property type="match status" value="1"/>
</dbReference>
<dbReference type="FunFam" id="3.20.20.100:FF:000004">
    <property type="entry name" value="Oxidoreductase, aldo/keto reductase"/>
    <property type="match status" value="1"/>
</dbReference>
<dbReference type="Pfam" id="PF00248">
    <property type="entry name" value="Aldo_ket_red"/>
    <property type="match status" value="1"/>
</dbReference>
<dbReference type="GO" id="GO:0005829">
    <property type="term" value="C:cytosol"/>
    <property type="evidence" value="ECO:0007669"/>
    <property type="project" value="UniProtKB-ARBA"/>
</dbReference>
<evidence type="ECO:0000256" key="1">
    <source>
        <dbReference type="ARBA" id="ARBA00023002"/>
    </source>
</evidence>
<dbReference type="RefSeq" id="WP_131912437.1">
    <property type="nucleotide sequence ID" value="NZ_OU594967.1"/>
</dbReference>
<gene>
    <name evidence="3" type="ORF">EV690_1608</name>
</gene>
<proteinExistence type="predicted"/>
<dbReference type="Gene3D" id="3.20.20.100">
    <property type="entry name" value="NADP-dependent oxidoreductase domain"/>
    <property type="match status" value="1"/>
</dbReference>
<comment type="caution">
    <text evidence="3">The sequence shown here is derived from an EMBL/GenBank/DDBJ whole genome shotgun (WGS) entry which is preliminary data.</text>
</comment>
<dbReference type="SUPFAM" id="SSF51430">
    <property type="entry name" value="NAD(P)-linked oxidoreductase"/>
    <property type="match status" value="1"/>
</dbReference>
<sequence length="319" mass="34872">MQYRKLGQSTIEIAPIVFGGNVFGWTADEQQSFKLLDALVDHGINMVDTANVYSAWAEGHVGGESESIIGKWFAKSGQRDKIVLATKVGMTMGDGSQGLKKDNIVKSAEQSLKRLQTDYIDLYYAHKDDPNTPIEETLSAFETLIKDGKVRAIASSNYSAERLSEALDVAKAENLPSYIAHQPEYNLFDRSDYESTLEPVCQHNELAVVTYFSLASGFLSGKYHTKADLENAPRKDFLGKYMTPRGEKILAALANVANAHHVPMATVALAWIMHRPSVTAPIASATSLAQLEQLAQAATLNLSTEDMNILNDASDEPSA</sequence>
<reference evidence="3 4" key="1">
    <citation type="submission" date="2019-03" db="EMBL/GenBank/DDBJ databases">
        <title>Genomic Encyclopedia of Type Strains, Phase IV (KMG-IV): sequencing the most valuable type-strain genomes for metagenomic binning, comparative biology and taxonomic classification.</title>
        <authorList>
            <person name="Goeker M."/>
        </authorList>
    </citation>
    <scope>NUCLEOTIDE SEQUENCE [LARGE SCALE GENOMIC DNA]</scope>
    <source>
        <strain evidence="3 4">DSM 18577</strain>
    </source>
</reference>